<dbReference type="SUPFAM" id="SSF51120">
    <property type="entry name" value="beta-Roll"/>
    <property type="match status" value="1"/>
</dbReference>
<proteinExistence type="predicted"/>
<protein>
    <recommendedName>
        <fullName evidence="5">Calcium-binding protein</fullName>
    </recommendedName>
</protein>
<dbReference type="Gene3D" id="2.150.10.10">
    <property type="entry name" value="Serralysin-like metalloprotease, C-terminal"/>
    <property type="match status" value="2"/>
</dbReference>
<dbReference type="InterPro" id="IPR050557">
    <property type="entry name" value="RTX_toxin/Mannuronan_C5-epim"/>
</dbReference>
<name>A0ABS1I2V7_9PROT</name>
<dbReference type="InterPro" id="IPR018511">
    <property type="entry name" value="Hemolysin-typ_Ca-bd_CS"/>
</dbReference>
<dbReference type="PANTHER" id="PTHR38340:SF1">
    <property type="entry name" value="S-LAYER PROTEIN"/>
    <property type="match status" value="1"/>
</dbReference>
<accession>A0ABS1I2V7</accession>
<evidence type="ECO:0000313" key="3">
    <source>
        <dbReference type="EMBL" id="MBK4721413.1"/>
    </source>
</evidence>
<dbReference type="PANTHER" id="PTHR38340">
    <property type="entry name" value="S-LAYER PROTEIN"/>
    <property type="match status" value="1"/>
</dbReference>
<dbReference type="InterPro" id="IPR001343">
    <property type="entry name" value="Hemolysn_Ca-bd"/>
</dbReference>
<dbReference type="PROSITE" id="PS00330">
    <property type="entry name" value="HEMOLYSIN_CALCIUM"/>
    <property type="match status" value="3"/>
</dbReference>
<keyword evidence="4" id="KW-1185">Reference proteome</keyword>
<dbReference type="EMBL" id="JAEPIV010000014">
    <property type="protein sequence ID" value="MBK4721413.1"/>
    <property type="molecule type" value="Genomic_DNA"/>
</dbReference>
<comment type="subcellular location">
    <subcellularLocation>
        <location evidence="1">Secreted</location>
    </subcellularLocation>
</comment>
<gene>
    <name evidence="3" type="ORF">JJL56_21385</name>
</gene>
<dbReference type="InterPro" id="IPR011049">
    <property type="entry name" value="Serralysin-like_metalloprot_C"/>
</dbReference>
<dbReference type="RefSeq" id="WP_145624815.1">
    <property type="nucleotide sequence ID" value="NZ_JAEPIV010000014.1"/>
</dbReference>
<dbReference type="Proteomes" id="UP000654452">
    <property type="component" value="Unassembled WGS sequence"/>
</dbReference>
<sequence length="218" mass="22667">MGTYVLSTGNDYWVSPNPSEQVNVYAGEGNDTVGGGNLDDYLDGGNGNDDLYGFNGNDFLNGLAGSDYLVGGAGNDTLLGGDGWDYLYGGDGDDVLNGGACAGSGGVIGMDELYGGAGNDVYLHYNNDGGVSAISDSSGTADRVIFNDATIYDLEFYVTGTRLTITTSADYADGYNNNGVEIYNFFGVSNGYLTHGSGEVEYLQVGNSAYSIWGLLFG</sequence>
<reference evidence="3 4" key="1">
    <citation type="submission" date="2021-01" db="EMBL/GenBank/DDBJ databases">
        <title>Azospirillum sp. YIM DDC1 draft genome.</title>
        <authorList>
            <person name="Wang Y.-X."/>
        </authorList>
    </citation>
    <scope>NUCLEOTIDE SEQUENCE [LARGE SCALE GENOMIC DNA]</scope>
    <source>
        <strain evidence="3 4">YIM DDC1</strain>
    </source>
</reference>
<evidence type="ECO:0000313" key="4">
    <source>
        <dbReference type="Proteomes" id="UP000654452"/>
    </source>
</evidence>
<evidence type="ECO:0000256" key="2">
    <source>
        <dbReference type="ARBA" id="ARBA00022525"/>
    </source>
</evidence>
<keyword evidence="2" id="KW-0964">Secreted</keyword>
<dbReference type="PRINTS" id="PR00313">
    <property type="entry name" value="CABNDNGRPT"/>
</dbReference>
<evidence type="ECO:0008006" key="5">
    <source>
        <dbReference type="Google" id="ProtNLM"/>
    </source>
</evidence>
<evidence type="ECO:0000256" key="1">
    <source>
        <dbReference type="ARBA" id="ARBA00004613"/>
    </source>
</evidence>
<dbReference type="Pfam" id="PF00353">
    <property type="entry name" value="HemolysinCabind"/>
    <property type="match status" value="3"/>
</dbReference>
<comment type="caution">
    <text evidence="3">The sequence shown here is derived from an EMBL/GenBank/DDBJ whole genome shotgun (WGS) entry which is preliminary data.</text>
</comment>
<organism evidence="3 4">
    <name type="scientific">Azospirillum aestuarii</name>
    <dbReference type="NCBI Taxonomy" id="2802052"/>
    <lineage>
        <taxon>Bacteria</taxon>
        <taxon>Pseudomonadati</taxon>
        <taxon>Pseudomonadota</taxon>
        <taxon>Alphaproteobacteria</taxon>
        <taxon>Rhodospirillales</taxon>
        <taxon>Azospirillaceae</taxon>
        <taxon>Azospirillum</taxon>
    </lineage>
</organism>